<dbReference type="AlphaFoldDB" id="M6VEB4"/>
<evidence type="ECO:0000313" key="3">
    <source>
        <dbReference type="Proteomes" id="UP000012112"/>
    </source>
</evidence>
<dbReference type="Gene3D" id="3.90.550.10">
    <property type="entry name" value="Spore Coat Polysaccharide Biosynthesis Protein SpsA, Chain A"/>
    <property type="match status" value="2"/>
</dbReference>
<dbReference type="OrthoDB" id="305760at2"/>
<dbReference type="STRING" id="28182.GCA_001568325_01598"/>
<dbReference type="PANTHER" id="PTHR22916:SF3">
    <property type="entry name" value="UDP-GLCNAC:BETAGAL BETA-1,3-N-ACETYLGLUCOSAMINYLTRANSFERASE-LIKE PROTEIN 1"/>
    <property type="match status" value="1"/>
</dbReference>
<evidence type="ECO:0000259" key="1">
    <source>
        <dbReference type="Pfam" id="PF00535"/>
    </source>
</evidence>
<dbReference type="CDD" id="cd04184">
    <property type="entry name" value="GT2_RfbC_Mx_like"/>
    <property type="match status" value="1"/>
</dbReference>
<sequence length="582" mass="68264">MLTLILKIDEFYRKLKYLLRQYQYYFGIYKEPKISSEFVYSPLLSILVPVYNTRLDHLKEMVDSVVSQKYTNWELILVDDASPDENPGNYLKERIKNDSRILYFRSDKNGGISLTTQKAFECSKGEYVAFLDHDDRLSKNALSIVVNTLQEEKNRPEFLYSDEIFQSKIPGIFSLSVKPEFSPEKLISHNYICHFVVISKNLIYKMGGIREGYDGSQDHEFALRASRFTDRIKRLPYFLYIWRLHGGSFSRKKAEVCEASSKKAILEYYNDKKEKVEKIVPGNYPFTYHVLRKFKKKYIVSVVVWNYESLNLGSFKQSIQNFLSLSLEIQIELWLPEQSILDQVEINKNVKLKYYKLLNNSLISGELNRVVARTEGDFVFFWNPGFQPYSQNWLYELLQHAQFSEIGAVSPIVLNQKRELIYSSLILGKNGFIGKSGNNLTLSKTKIWSGEWVEKNVSAISGNCLLISKKNWSLINGLDESFQKYYWDIDLCLRLRKIGFRLVSNPFSEFIQTISDHKIFKELDPKFLESVNDRKKLIMKWGVFLDVDDFYSSHSDLVGKDMIPKGLNHSFLKWYWKKKWSI</sequence>
<dbReference type="EMBL" id="AKWD02000043">
    <property type="protein sequence ID" value="EMO53391.1"/>
    <property type="molecule type" value="Genomic_DNA"/>
</dbReference>
<keyword evidence="2" id="KW-0808">Transferase</keyword>
<dbReference type="Proteomes" id="UP000012112">
    <property type="component" value="Unassembled WGS sequence"/>
</dbReference>
<dbReference type="InterPro" id="IPR029044">
    <property type="entry name" value="Nucleotide-diphossugar_trans"/>
</dbReference>
<organism evidence="2 3">
    <name type="scientific">Leptospira noguchii</name>
    <dbReference type="NCBI Taxonomy" id="28182"/>
    <lineage>
        <taxon>Bacteria</taxon>
        <taxon>Pseudomonadati</taxon>
        <taxon>Spirochaetota</taxon>
        <taxon>Spirochaetia</taxon>
        <taxon>Leptospirales</taxon>
        <taxon>Leptospiraceae</taxon>
        <taxon>Leptospira</taxon>
    </lineage>
</organism>
<name>M6VEB4_9LEPT</name>
<comment type="caution">
    <text evidence="2">The sequence shown here is derived from an EMBL/GenBank/DDBJ whole genome shotgun (WGS) entry which is preliminary data.</text>
</comment>
<dbReference type="GO" id="GO:0016758">
    <property type="term" value="F:hexosyltransferase activity"/>
    <property type="evidence" value="ECO:0007669"/>
    <property type="project" value="UniProtKB-ARBA"/>
</dbReference>
<evidence type="ECO:0000313" key="2">
    <source>
        <dbReference type="EMBL" id="EMO53391.1"/>
    </source>
</evidence>
<dbReference type="RefSeq" id="WP_002178587.1">
    <property type="nucleotide sequence ID" value="NZ_AKWD02000043.1"/>
</dbReference>
<reference evidence="2 3" key="1">
    <citation type="submission" date="2013-01" db="EMBL/GenBank/DDBJ databases">
        <authorList>
            <person name="Harkins D.M."/>
            <person name="Durkin A.S."/>
            <person name="Brinkac L.M."/>
            <person name="Haft D.H."/>
            <person name="Selengut J.D."/>
            <person name="Sanka R."/>
            <person name="DePew J."/>
            <person name="Purushe J."/>
            <person name="Matthias M.A."/>
            <person name="Vinetz J.M."/>
            <person name="Sutton G.G."/>
            <person name="Nierman W.C."/>
            <person name="Fouts D.E."/>
        </authorList>
    </citation>
    <scope>NUCLEOTIDE SEQUENCE [LARGE SCALE GENOMIC DNA]</scope>
    <source>
        <strain evidence="2 3">HAI1536</strain>
    </source>
</reference>
<dbReference type="Pfam" id="PF00535">
    <property type="entry name" value="Glycos_transf_2"/>
    <property type="match status" value="1"/>
</dbReference>
<proteinExistence type="predicted"/>
<dbReference type="PANTHER" id="PTHR22916">
    <property type="entry name" value="GLYCOSYLTRANSFERASE"/>
    <property type="match status" value="1"/>
</dbReference>
<gene>
    <name evidence="2" type="ORF">LEP1GSC172_1785</name>
</gene>
<accession>M6VEB4</accession>
<protein>
    <submittedName>
        <fullName evidence="2">Glycosyltransferase-like protein, family 2</fullName>
    </submittedName>
</protein>
<feature type="domain" description="Glycosyltransferase 2-like" evidence="1">
    <location>
        <begin position="45"/>
        <end position="153"/>
    </location>
</feature>
<dbReference type="InterPro" id="IPR001173">
    <property type="entry name" value="Glyco_trans_2-like"/>
</dbReference>
<dbReference type="SUPFAM" id="SSF53448">
    <property type="entry name" value="Nucleotide-diphospho-sugar transferases"/>
    <property type="match status" value="2"/>
</dbReference>